<accession>A0ABX0JE35</accession>
<dbReference type="EMBL" id="JAAOIW010000012">
    <property type="protein sequence ID" value="NHN33511.1"/>
    <property type="molecule type" value="Genomic_DNA"/>
</dbReference>
<protein>
    <submittedName>
        <fullName evidence="1">Uncharacterized protein</fullName>
    </submittedName>
</protein>
<evidence type="ECO:0000313" key="2">
    <source>
        <dbReference type="Proteomes" id="UP001165962"/>
    </source>
</evidence>
<sequence length="70" mass="7899">MRSQCNQRITGYGVGLAFVESKEMYYDKHPGNVRMPNDPKTAADHAALCGPVTTYFLNSTQKEQIKYGNR</sequence>
<reference evidence="1" key="1">
    <citation type="submission" date="2020-03" db="EMBL/GenBank/DDBJ databases">
        <title>Draft sequencing of Paenibacilllus sp. S3N08.</title>
        <authorList>
            <person name="Kim D.-U."/>
        </authorList>
    </citation>
    <scope>NUCLEOTIDE SEQUENCE</scope>
    <source>
        <strain evidence="1">S3N08</strain>
    </source>
</reference>
<dbReference type="RefSeq" id="WP_166153817.1">
    <property type="nucleotide sequence ID" value="NZ_JAAOIW010000012.1"/>
</dbReference>
<name>A0ABX0JE35_9BACL</name>
<evidence type="ECO:0000313" key="1">
    <source>
        <dbReference type="EMBL" id="NHN33511.1"/>
    </source>
</evidence>
<proteinExistence type="predicted"/>
<dbReference type="Proteomes" id="UP001165962">
    <property type="component" value="Unassembled WGS sequence"/>
</dbReference>
<gene>
    <name evidence="1" type="ORF">G9U52_27220</name>
</gene>
<comment type="caution">
    <text evidence="1">The sequence shown here is derived from an EMBL/GenBank/DDBJ whole genome shotgun (WGS) entry which is preliminary data.</text>
</comment>
<organism evidence="1 2">
    <name type="scientific">Paenibacillus agricola</name>
    <dbReference type="NCBI Taxonomy" id="2716264"/>
    <lineage>
        <taxon>Bacteria</taxon>
        <taxon>Bacillati</taxon>
        <taxon>Bacillota</taxon>
        <taxon>Bacilli</taxon>
        <taxon>Bacillales</taxon>
        <taxon>Paenibacillaceae</taxon>
        <taxon>Paenibacillus</taxon>
    </lineage>
</organism>
<keyword evidence="2" id="KW-1185">Reference proteome</keyword>